<evidence type="ECO:0000256" key="3">
    <source>
        <dbReference type="ARBA" id="ARBA00022475"/>
    </source>
</evidence>
<proteinExistence type="inferred from homology"/>
<dbReference type="Proteomes" id="UP000001029">
    <property type="component" value="Chromosome"/>
</dbReference>
<dbReference type="HOGENOM" id="CLU_079909_1_1_0"/>
<dbReference type="PANTHER" id="PTHR33508:SF10">
    <property type="entry name" value="UPF0056 INNER MEMBRANE PROTEIN YHGN"/>
    <property type="match status" value="1"/>
</dbReference>
<dbReference type="NCBIfam" id="TIGR00427">
    <property type="entry name" value="NAAT family transporter"/>
    <property type="match status" value="1"/>
</dbReference>
<dbReference type="InterPro" id="IPR002771">
    <property type="entry name" value="Multi_antbiot-R_MarC"/>
</dbReference>
<feature type="transmembrane region" description="Helical" evidence="7">
    <location>
        <begin position="38"/>
        <end position="58"/>
    </location>
</feature>
<evidence type="ECO:0000256" key="4">
    <source>
        <dbReference type="ARBA" id="ARBA00022692"/>
    </source>
</evidence>
<evidence type="ECO:0000256" key="2">
    <source>
        <dbReference type="ARBA" id="ARBA00009784"/>
    </source>
</evidence>
<dbReference type="RefSeq" id="WP_012414367.1">
    <property type="nucleotide sequence ID" value="NC_010644.1"/>
</dbReference>
<evidence type="ECO:0000256" key="7">
    <source>
        <dbReference type="RuleBase" id="RU362048"/>
    </source>
</evidence>
<comment type="caution">
    <text evidence="7">Lacks conserved residue(s) required for the propagation of feature annotation.</text>
</comment>
<feature type="transmembrane region" description="Helical" evidence="7">
    <location>
        <begin position="175"/>
        <end position="194"/>
    </location>
</feature>
<dbReference type="Pfam" id="PF01914">
    <property type="entry name" value="MarC"/>
    <property type="match status" value="1"/>
</dbReference>
<evidence type="ECO:0000256" key="6">
    <source>
        <dbReference type="ARBA" id="ARBA00023136"/>
    </source>
</evidence>
<dbReference type="GO" id="GO:0005886">
    <property type="term" value="C:plasma membrane"/>
    <property type="evidence" value="ECO:0007669"/>
    <property type="project" value="UniProtKB-SubCell"/>
</dbReference>
<comment type="similarity">
    <text evidence="2 7">Belongs to the UPF0056 (MarC) family.</text>
</comment>
<feature type="transmembrane region" description="Helical" evidence="7">
    <location>
        <begin position="70"/>
        <end position="89"/>
    </location>
</feature>
<reference evidence="8 9" key="1">
    <citation type="journal article" date="2009" name="Appl. Environ. Microbiol.">
        <title>Genomic analysis of 'Elusimicrobium minutum,' the first cultivated representative of the phylum 'Elusimicrobia' (formerly termite group 1).</title>
        <authorList>
            <person name="Herlemann D.P.R."/>
            <person name="Geissinger O."/>
            <person name="Ikeda-Ohtsubo W."/>
            <person name="Kunin V."/>
            <person name="Sun H."/>
            <person name="Lapidus A."/>
            <person name="Hugenholtz P."/>
            <person name="Brune A."/>
        </authorList>
    </citation>
    <scope>NUCLEOTIDE SEQUENCE [LARGE SCALE GENOMIC DNA]</scope>
    <source>
        <strain evidence="8 9">Pei191</strain>
    </source>
</reference>
<keyword evidence="9" id="KW-1185">Reference proteome</keyword>
<keyword evidence="4 7" id="KW-0812">Transmembrane</keyword>
<evidence type="ECO:0000313" key="9">
    <source>
        <dbReference type="Proteomes" id="UP000001029"/>
    </source>
</evidence>
<accession>B2KBR5</accession>
<gene>
    <name evidence="8" type="ordered locus">Emin_0188</name>
</gene>
<keyword evidence="3" id="KW-1003">Cell membrane</keyword>
<evidence type="ECO:0000313" key="8">
    <source>
        <dbReference type="EMBL" id="ACC97752.1"/>
    </source>
</evidence>
<protein>
    <recommendedName>
        <fullName evidence="7">UPF0056 inner membrane protein</fullName>
    </recommendedName>
</protein>
<feature type="transmembrane region" description="Helical" evidence="7">
    <location>
        <begin position="109"/>
        <end position="128"/>
    </location>
</feature>
<keyword evidence="6 7" id="KW-0472">Membrane</keyword>
<sequence length="197" mass="21518">MEFIFSAVFTLLMVMDPFGNMPIFITALRKVSPERRRFILIRELCIALLIMLAFVFLGRQFLGMMGIKEYSLSIAGGLMLFIISLKLVFGSSEDPGANPKDEEPFVVPLAIPLVAGPGSLSTIMILSAQSPSKSIIWMAVLIASALNLIILLFSFPISNLLGRRGLLALERLTGMLLVLLSVNMVMSGVADFMAKGF</sequence>
<dbReference type="AlphaFoldDB" id="B2KBR5"/>
<dbReference type="OrthoDB" id="21094at2"/>
<dbReference type="PANTHER" id="PTHR33508">
    <property type="entry name" value="UPF0056 MEMBRANE PROTEIN YHCE"/>
    <property type="match status" value="1"/>
</dbReference>
<dbReference type="STRING" id="445932.Emin_0188"/>
<feature type="transmembrane region" description="Helical" evidence="7">
    <location>
        <begin position="135"/>
        <end position="155"/>
    </location>
</feature>
<dbReference type="EMBL" id="CP001055">
    <property type="protein sequence ID" value="ACC97752.1"/>
    <property type="molecule type" value="Genomic_DNA"/>
</dbReference>
<organism evidence="8 9">
    <name type="scientific">Elusimicrobium minutum (strain Pei191)</name>
    <dbReference type="NCBI Taxonomy" id="445932"/>
    <lineage>
        <taxon>Bacteria</taxon>
        <taxon>Pseudomonadati</taxon>
        <taxon>Elusimicrobiota</taxon>
        <taxon>Elusimicrobia</taxon>
        <taxon>Elusimicrobiales</taxon>
        <taxon>Elusimicrobiaceae</taxon>
        <taxon>Elusimicrobium</taxon>
    </lineage>
</organism>
<dbReference type="KEGG" id="emi:Emin_0188"/>
<name>B2KBR5_ELUMP</name>
<evidence type="ECO:0000256" key="1">
    <source>
        <dbReference type="ARBA" id="ARBA00004651"/>
    </source>
</evidence>
<comment type="subcellular location">
    <subcellularLocation>
        <location evidence="7">Cell inner membrane</location>
        <topology evidence="7">Multi-pass membrane protein</topology>
    </subcellularLocation>
    <subcellularLocation>
        <location evidence="1">Cell membrane</location>
        <topology evidence="1">Multi-pass membrane protein</topology>
    </subcellularLocation>
</comment>
<keyword evidence="5 7" id="KW-1133">Transmembrane helix</keyword>
<evidence type="ECO:0000256" key="5">
    <source>
        <dbReference type="ARBA" id="ARBA00022989"/>
    </source>
</evidence>